<evidence type="ECO:0008006" key="3">
    <source>
        <dbReference type="Google" id="ProtNLM"/>
    </source>
</evidence>
<sequence length="87" mass="9119">MAIAADVAWTGTDSRVVAMSLATPGAVPRVLEESAAVIWGRIAADGPLAHSTLLGRLSEVFGVEARDIRVHVDGLISELADLRLLTV</sequence>
<comment type="caution">
    <text evidence="1">The sequence shown here is derived from an EMBL/GenBank/DDBJ whole genome shotgun (WGS) entry which is preliminary data.</text>
</comment>
<dbReference type="EMBL" id="BAABCP010000001">
    <property type="protein sequence ID" value="GAA3930385.1"/>
    <property type="molecule type" value="Genomic_DNA"/>
</dbReference>
<keyword evidence="2" id="KW-1185">Reference proteome</keyword>
<evidence type="ECO:0000313" key="2">
    <source>
        <dbReference type="Proteomes" id="UP001501591"/>
    </source>
</evidence>
<proteinExistence type="predicted"/>
<protein>
    <recommendedName>
        <fullName evidence="3">PqqD family protein</fullName>
    </recommendedName>
</protein>
<organism evidence="1 2">
    <name type="scientific">Microbacterium soli</name>
    <dbReference type="NCBI Taxonomy" id="446075"/>
    <lineage>
        <taxon>Bacteria</taxon>
        <taxon>Bacillati</taxon>
        <taxon>Actinomycetota</taxon>
        <taxon>Actinomycetes</taxon>
        <taxon>Micrococcales</taxon>
        <taxon>Microbacteriaceae</taxon>
        <taxon>Microbacterium</taxon>
    </lineage>
</organism>
<evidence type="ECO:0000313" key="1">
    <source>
        <dbReference type="EMBL" id="GAA3930385.1"/>
    </source>
</evidence>
<name>A0ABP7MUI1_9MICO</name>
<dbReference type="Proteomes" id="UP001501591">
    <property type="component" value="Unassembled WGS sequence"/>
</dbReference>
<gene>
    <name evidence="1" type="ORF">GCM10022383_06320</name>
</gene>
<accession>A0ABP7MUI1</accession>
<reference evidence="2" key="1">
    <citation type="journal article" date="2019" name="Int. J. Syst. Evol. Microbiol.">
        <title>The Global Catalogue of Microorganisms (GCM) 10K type strain sequencing project: providing services to taxonomists for standard genome sequencing and annotation.</title>
        <authorList>
            <consortium name="The Broad Institute Genomics Platform"/>
            <consortium name="The Broad Institute Genome Sequencing Center for Infectious Disease"/>
            <person name="Wu L."/>
            <person name="Ma J."/>
        </authorList>
    </citation>
    <scope>NUCLEOTIDE SEQUENCE [LARGE SCALE GENOMIC DNA]</scope>
    <source>
        <strain evidence="2">JCM 17024</strain>
    </source>
</reference>